<dbReference type="InParanoid" id="B4LNM8"/>
<feature type="compositionally biased region" description="Acidic residues" evidence="7">
    <location>
        <begin position="233"/>
        <end position="249"/>
    </location>
</feature>
<dbReference type="PROSITE" id="PS50082">
    <property type="entry name" value="WD_REPEATS_2"/>
    <property type="match status" value="3"/>
</dbReference>
<dbReference type="PROSITE" id="PS50294">
    <property type="entry name" value="WD_REPEATS_REGION"/>
    <property type="match status" value="3"/>
</dbReference>
<evidence type="ECO:0000313" key="9">
    <source>
        <dbReference type="EMBL" id="EDW62208.2"/>
    </source>
</evidence>
<dbReference type="SUPFAM" id="SSF50978">
    <property type="entry name" value="WD40 repeat-like"/>
    <property type="match status" value="1"/>
</dbReference>
<dbReference type="GO" id="GO:0005730">
    <property type="term" value="C:nucleolus"/>
    <property type="evidence" value="ECO:0007669"/>
    <property type="project" value="TreeGrafter"/>
</dbReference>
<dbReference type="InterPro" id="IPR036322">
    <property type="entry name" value="WD40_repeat_dom_sf"/>
</dbReference>
<organism evidence="9 10">
    <name type="scientific">Drosophila virilis</name>
    <name type="common">Fruit fly</name>
    <dbReference type="NCBI Taxonomy" id="7244"/>
    <lineage>
        <taxon>Eukaryota</taxon>
        <taxon>Metazoa</taxon>
        <taxon>Ecdysozoa</taxon>
        <taxon>Arthropoda</taxon>
        <taxon>Hexapoda</taxon>
        <taxon>Insecta</taxon>
        <taxon>Pterygota</taxon>
        <taxon>Neoptera</taxon>
        <taxon>Endopterygota</taxon>
        <taxon>Diptera</taxon>
        <taxon>Brachycera</taxon>
        <taxon>Muscomorpha</taxon>
        <taxon>Ephydroidea</taxon>
        <taxon>Drosophilidae</taxon>
        <taxon>Drosophila</taxon>
    </lineage>
</organism>
<feature type="repeat" description="WD" evidence="6">
    <location>
        <begin position="378"/>
        <end position="411"/>
    </location>
</feature>
<dbReference type="STRING" id="7244.B4LNM8"/>
<feature type="region of interest" description="Disordered" evidence="7">
    <location>
        <begin position="230"/>
        <end position="254"/>
    </location>
</feature>
<evidence type="ECO:0000313" key="10">
    <source>
        <dbReference type="Proteomes" id="UP000008792"/>
    </source>
</evidence>
<feature type="repeat" description="WD" evidence="6">
    <location>
        <begin position="470"/>
        <end position="512"/>
    </location>
</feature>
<dbReference type="InterPro" id="IPR020472">
    <property type="entry name" value="WD40_PAC1"/>
</dbReference>
<evidence type="ECO:0000256" key="3">
    <source>
        <dbReference type="ARBA" id="ARBA00022737"/>
    </source>
</evidence>
<dbReference type="PRINTS" id="PR00320">
    <property type="entry name" value="GPROTEINBRPT"/>
</dbReference>
<accession>B4LNM8</accession>
<sequence length="569" mass="63667">MTSVMLLCSRNIEQILLKTERTLGYNKVFWYFYGIPQSIGLQFQLCCPIECTSSFIIEHTSTLLLSRIAPFENLQYWSHCCLAQLHTCSAKTINLGISIGRDLIAMDNANDEIEMEVVEPEDAESDMEPDSDNDEDADGEPGTTKTPKQVYLPGKTLAEDEELVCDESAYVMLHQASTGAPCLSFDIVPDELGTGRESFPMTAYIVAGTQAARTHVNNLIVMKMSNLHKTQDGDDDELDDEELEDDQDDVADKSELKKPQMTCALIKHQGCVNRVRARRMGNNVFAASWSELGRVNIWNLSQQLQAVEDAQLLKQYEQQSASNETRPVFTFSGHQQEGFAIDWSPSAEGVLATGDCRRDIHIWSPLEDGTWKVDQRPLVGHTASVEDLQWSPNERSVLASCSVDKTIRIWDCRAAPQKACMLTCENAHESDINVISWNHTEPFIASGGDDGFLHIWDLRQFKTQKPIATFKHHTDHITTVEWNPSEATVLASGGDDDQIALWDLAVEQDADQAPAPAQNDEELNKLPPQLLFIHQGQKEIKELHWHAQLPGVLLSTAHSGFNIFRTISV</sequence>
<dbReference type="eggNOG" id="KOG0302">
    <property type="taxonomic scope" value="Eukaryota"/>
</dbReference>
<proteinExistence type="predicted"/>
<evidence type="ECO:0000259" key="8">
    <source>
        <dbReference type="Pfam" id="PF12265"/>
    </source>
</evidence>
<evidence type="ECO:0000256" key="4">
    <source>
        <dbReference type="ARBA" id="ARBA00023242"/>
    </source>
</evidence>
<dbReference type="Gene3D" id="2.130.10.10">
    <property type="entry name" value="YVTN repeat-like/Quinoprotein amine dehydrogenase"/>
    <property type="match status" value="1"/>
</dbReference>
<dbReference type="InterPro" id="IPR001680">
    <property type="entry name" value="WD40_rpt"/>
</dbReference>
<evidence type="ECO:0000256" key="7">
    <source>
        <dbReference type="SAM" id="MobiDB-lite"/>
    </source>
</evidence>
<dbReference type="Pfam" id="PF12265">
    <property type="entry name" value="CAF1C_H4-bd"/>
    <property type="match status" value="1"/>
</dbReference>
<keyword evidence="4" id="KW-0539">Nucleus</keyword>
<reference evidence="9 10" key="1">
    <citation type="journal article" date="2007" name="Nature">
        <title>Evolution of genes and genomes on the Drosophila phylogeny.</title>
        <authorList>
            <consortium name="Drosophila 12 Genomes Consortium"/>
            <person name="Clark A.G."/>
            <person name="Eisen M.B."/>
            <person name="Smith D.R."/>
            <person name="Bergman C.M."/>
            <person name="Oliver B."/>
            <person name="Markow T.A."/>
            <person name="Kaufman T.C."/>
            <person name="Kellis M."/>
            <person name="Gelbart W."/>
            <person name="Iyer V.N."/>
            <person name="Pollard D.A."/>
            <person name="Sackton T.B."/>
            <person name="Larracuente A.M."/>
            <person name="Singh N.D."/>
            <person name="Abad J.P."/>
            <person name="Abt D.N."/>
            <person name="Adryan B."/>
            <person name="Aguade M."/>
            <person name="Akashi H."/>
            <person name="Anderson W.W."/>
            <person name="Aquadro C.F."/>
            <person name="Ardell D.H."/>
            <person name="Arguello R."/>
            <person name="Artieri C.G."/>
            <person name="Barbash D.A."/>
            <person name="Barker D."/>
            <person name="Barsanti P."/>
            <person name="Batterham P."/>
            <person name="Batzoglou S."/>
            <person name="Begun D."/>
            <person name="Bhutkar A."/>
            <person name="Blanco E."/>
            <person name="Bosak S.A."/>
            <person name="Bradley R.K."/>
            <person name="Brand A.D."/>
            <person name="Brent M.R."/>
            <person name="Brooks A.N."/>
            <person name="Brown R.H."/>
            <person name="Butlin R.K."/>
            <person name="Caggese C."/>
            <person name="Calvi B.R."/>
            <person name="Bernardo de Carvalho A."/>
            <person name="Caspi A."/>
            <person name="Castrezana S."/>
            <person name="Celniker S.E."/>
            <person name="Chang J.L."/>
            <person name="Chapple C."/>
            <person name="Chatterji S."/>
            <person name="Chinwalla A."/>
            <person name="Civetta A."/>
            <person name="Clifton S.W."/>
            <person name="Comeron J.M."/>
            <person name="Costello J.C."/>
            <person name="Coyne J.A."/>
            <person name="Daub J."/>
            <person name="David R.G."/>
            <person name="Delcher A.L."/>
            <person name="Delehaunty K."/>
            <person name="Do C.B."/>
            <person name="Ebling H."/>
            <person name="Edwards K."/>
            <person name="Eickbush T."/>
            <person name="Evans J.D."/>
            <person name="Filipski A."/>
            <person name="Findeiss S."/>
            <person name="Freyhult E."/>
            <person name="Fulton L."/>
            <person name="Fulton R."/>
            <person name="Garcia A.C."/>
            <person name="Gardiner A."/>
            <person name="Garfield D.A."/>
            <person name="Garvin B.E."/>
            <person name="Gibson G."/>
            <person name="Gilbert D."/>
            <person name="Gnerre S."/>
            <person name="Godfrey J."/>
            <person name="Good R."/>
            <person name="Gotea V."/>
            <person name="Gravely B."/>
            <person name="Greenberg A.J."/>
            <person name="Griffiths-Jones S."/>
            <person name="Gross S."/>
            <person name="Guigo R."/>
            <person name="Gustafson E.A."/>
            <person name="Haerty W."/>
            <person name="Hahn M.W."/>
            <person name="Halligan D.L."/>
            <person name="Halpern A.L."/>
            <person name="Halter G.M."/>
            <person name="Han M.V."/>
            <person name="Heger A."/>
            <person name="Hillier L."/>
            <person name="Hinrichs A.S."/>
            <person name="Holmes I."/>
            <person name="Hoskins R.A."/>
            <person name="Hubisz M.J."/>
            <person name="Hultmark D."/>
            <person name="Huntley M.A."/>
            <person name="Jaffe D.B."/>
            <person name="Jagadeeshan S."/>
            <person name="Jeck W.R."/>
            <person name="Johnson J."/>
            <person name="Jones C.D."/>
            <person name="Jordan W.C."/>
            <person name="Karpen G.H."/>
            <person name="Kataoka E."/>
            <person name="Keightley P.D."/>
            <person name="Kheradpour P."/>
            <person name="Kirkness E.F."/>
            <person name="Koerich L.B."/>
            <person name="Kristiansen K."/>
            <person name="Kudrna D."/>
            <person name="Kulathinal R.J."/>
            <person name="Kumar S."/>
            <person name="Kwok R."/>
            <person name="Lander E."/>
            <person name="Langley C.H."/>
            <person name="Lapoint R."/>
            <person name="Lazzaro B.P."/>
            <person name="Lee S.J."/>
            <person name="Levesque L."/>
            <person name="Li R."/>
            <person name="Lin C.F."/>
            <person name="Lin M.F."/>
            <person name="Lindblad-Toh K."/>
            <person name="Llopart A."/>
            <person name="Long M."/>
            <person name="Low L."/>
            <person name="Lozovsky E."/>
            <person name="Lu J."/>
            <person name="Luo M."/>
            <person name="Machado C.A."/>
            <person name="Makalowski W."/>
            <person name="Marzo M."/>
            <person name="Matsuda M."/>
            <person name="Matzkin L."/>
            <person name="McAllister B."/>
            <person name="McBride C.S."/>
            <person name="McKernan B."/>
            <person name="McKernan K."/>
            <person name="Mendez-Lago M."/>
            <person name="Minx P."/>
            <person name="Mollenhauer M.U."/>
            <person name="Montooth K."/>
            <person name="Mount S.M."/>
            <person name="Mu X."/>
            <person name="Myers E."/>
            <person name="Negre B."/>
            <person name="Newfeld S."/>
            <person name="Nielsen R."/>
            <person name="Noor M.A."/>
            <person name="O'Grady P."/>
            <person name="Pachter L."/>
            <person name="Papaceit M."/>
            <person name="Parisi M.J."/>
            <person name="Parisi M."/>
            <person name="Parts L."/>
            <person name="Pedersen J.S."/>
            <person name="Pesole G."/>
            <person name="Phillippy A.M."/>
            <person name="Ponting C.P."/>
            <person name="Pop M."/>
            <person name="Porcelli D."/>
            <person name="Powell J.R."/>
            <person name="Prohaska S."/>
            <person name="Pruitt K."/>
            <person name="Puig M."/>
            <person name="Quesneville H."/>
            <person name="Ram K.R."/>
            <person name="Rand D."/>
            <person name="Rasmussen M.D."/>
            <person name="Reed L.K."/>
            <person name="Reenan R."/>
            <person name="Reily A."/>
            <person name="Remington K.A."/>
            <person name="Rieger T.T."/>
            <person name="Ritchie M.G."/>
            <person name="Robin C."/>
            <person name="Rogers Y.H."/>
            <person name="Rohde C."/>
            <person name="Rozas J."/>
            <person name="Rubenfield M.J."/>
            <person name="Ruiz A."/>
            <person name="Russo S."/>
            <person name="Salzberg S.L."/>
            <person name="Sanchez-Gracia A."/>
            <person name="Saranga D.J."/>
            <person name="Sato H."/>
            <person name="Schaeffer S.W."/>
            <person name="Schatz M.C."/>
            <person name="Schlenke T."/>
            <person name="Schwartz R."/>
            <person name="Segarra C."/>
            <person name="Singh R.S."/>
            <person name="Sirot L."/>
            <person name="Sirota M."/>
            <person name="Sisneros N.B."/>
            <person name="Smith C.D."/>
            <person name="Smith T.F."/>
            <person name="Spieth J."/>
            <person name="Stage D.E."/>
            <person name="Stark A."/>
            <person name="Stephan W."/>
            <person name="Strausberg R.L."/>
            <person name="Strempel S."/>
            <person name="Sturgill D."/>
            <person name="Sutton G."/>
            <person name="Sutton G.G."/>
            <person name="Tao W."/>
            <person name="Teichmann S."/>
            <person name="Tobari Y.N."/>
            <person name="Tomimura Y."/>
            <person name="Tsolas J.M."/>
            <person name="Valente V.L."/>
            <person name="Venter E."/>
            <person name="Venter J.C."/>
            <person name="Vicario S."/>
            <person name="Vieira F.G."/>
            <person name="Vilella A.J."/>
            <person name="Villasante A."/>
            <person name="Walenz B."/>
            <person name="Wang J."/>
            <person name="Wasserman M."/>
            <person name="Watts T."/>
            <person name="Wilson D."/>
            <person name="Wilson R.K."/>
            <person name="Wing R.A."/>
            <person name="Wolfner M.F."/>
            <person name="Wong A."/>
            <person name="Wong G.K."/>
            <person name="Wu C.I."/>
            <person name="Wu G."/>
            <person name="Yamamoto D."/>
            <person name="Yang H.P."/>
            <person name="Yang S.P."/>
            <person name="Yorke J.A."/>
            <person name="Yoshida K."/>
            <person name="Zdobnov E."/>
            <person name="Zhang P."/>
            <person name="Zhang Y."/>
            <person name="Zimin A.V."/>
            <person name="Baldwin J."/>
            <person name="Abdouelleil A."/>
            <person name="Abdulkadir J."/>
            <person name="Abebe A."/>
            <person name="Abera B."/>
            <person name="Abreu J."/>
            <person name="Acer S.C."/>
            <person name="Aftuck L."/>
            <person name="Alexander A."/>
            <person name="An P."/>
            <person name="Anderson E."/>
            <person name="Anderson S."/>
            <person name="Arachi H."/>
            <person name="Azer M."/>
            <person name="Bachantsang P."/>
            <person name="Barry A."/>
            <person name="Bayul T."/>
            <person name="Berlin A."/>
            <person name="Bessette D."/>
            <person name="Bloom T."/>
            <person name="Blye J."/>
            <person name="Boguslavskiy L."/>
            <person name="Bonnet C."/>
            <person name="Boukhgalter B."/>
            <person name="Bourzgui I."/>
            <person name="Brown A."/>
            <person name="Cahill P."/>
            <person name="Channer S."/>
            <person name="Cheshatsang Y."/>
            <person name="Chuda L."/>
            <person name="Citroen M."/>
            <person name="Collymore A."/>
            <person name="Cooke P."/>
            <person name="Costello M."/>
            <person name="D'Aco K."/>
            <person name="Daza R."/>
            <person name="De Haan G."/>
            <person name="DeGray S."/>
            <person name="DeMaso C."/>
            <person name="Dhargay N."/>
            <person name="Dooley K."/>
            <person name="Dooley E."/>
            <person name="Doricent M."/>
            <person name="Dorje P."/>
            <person name="Dorjee K."/>
            <person name="Dupes A."/>
            <person name="Elong R."/>
            <person name="Falk J."/>
            <person name="Farina A."/>
            <person name="Faro S."/>
            <person name="Ferguson D."/>
            <person name="Fisher S."/>
            <person name="Foley C.D."/>
            <person name="Franke A."/>
            <person name="Friedrich D."/>
            <person name="Gadbois L."/>
            <person name="Gearin G."/>
            <person name="Gearin C.R."/>
            <person name="Giannoukos G."/>
            <person name="Goode T."/>
            <person name="Graham J."/>
            <person name="Grandbois E."/>
            <person name="Grewal S."/>
            <person name="Gyaltsen K."/>
            <person name="Hafez N."/>
            <person name="Hagos B."/>
            <person name="Hall J."/>
            <person name="Henson C."/>
            <person name="Hollinger A."/>
            <person name="Honan T."/>
            <person name="Huard M.D."/>
            <person name="Hughes L."/>
            <person name="Hurhula B."/>
            <person name="Husby M.E."/>
            <person name="Kamat A."/>
            <person name="Kanga B."/>
            <person name="Kashin S."/>
            <person name="Khazanovich D."/>
            <person name="Kisner P."/>
            <person name="Lance K."/>
            <person name="Lara M."/>
            <person name="Lee W."/>
            <person name="Lennon N."/>
            <person name="Letendre F."/>
            <person name="LeVine R."/>
            <person name="Lipovsky A."/>
            <person name="Liu X."/>
            <person name="Liu J."/>
            <person name="Liu S."/>
            <person name="Lokyitsang T."/>
            <person name="Lokyitsang Y."/>
            <person name="Lubonja R."/>
            <person name="Lui A."/>
            <person name="MacDonald P."/>
            <person name="Magnisalis V."/>
            <person name="Maru K."/>
            <person name="Matthews C."/>
            <person name="McCusker W."/>
            <person name="McDonough S."/>
            <person name="Mehta T."/>
            <person name="Meldrim J."/>
            <person name="Meneus L."/>
            <person name="Mihai O."/>
            <person name="Mihalev A."/>
            <person name="Mihova T."/>
            <person name="Mittelman R."/>
            <person name="Mlenga V."/>
            <person name="Montmayeur A."/>
            <person name="Mulrain L."/>
            <person name="Navidi A."/>
            <person name="Naylor J."/>
            <person name="Negash T."/>
            <person name="Nguyen T."/>
            <person name="Nguyen N."/>
            <person name="Nicol R."/>
            <person name="Norbu C."/>
            <person name="Norbu N."/>
            <person name="Novod N."/>
            <person name="O'Neill B."/>
            <person name="Osman S."/>
            <person name="Markiewicz E."/>
            <person name="Oyono O.L."/>
            <person name="Patti C."/>
            <person name="Phunkhang P."/>
            <person name="Pierre F."/>
            <person name="Priest M."/>
            <person name="Raghuraman S."/>
            <person name="Rege F."/>
            <person name="Reyes R."/>
            <person name="Rise C."/>
            <person name="Rogov P."/>
            <person name="Ross K."/>
            <person name="Ryan E."/>
            <person name="Settipalli S."/>
            <person name="Shea T."/>
            <person name="Sherpa N."/>
            <person name="Shi L."/>
            <person name="Shih D."/>
            <person name="Sparrow T."/>
            <person name="Spaulding J."/>
            <person name="Stalker J."/>
            <person name="Stange-Thomann N."/>
            <person name="Stavropoulos S."/>
            <person name="Stone C."/>
            <person name="Strader C."/>
            <person name="Tesfaye S."/>
            <person name="Thomson T."/>
            <person name="Thoulutsang Y."/>
            <person name="Thoulutsang D."/>
            <person name="Topham K."/>
            <person name="Topping I."/>
            <person name="Tsamla T."/>
            <person name="Vassiliev H."/>
            <person name="Vo A."/>
            <person name="Wangchuk T."/>
            <person name="Wangdi T."/>
            <person name="Weiand M."/>
            <person name="Wilkinson J."/>
            <person name="Wilson A."/>
            <person name="Yadav S."/>
            <person name="Young G."/>
            <person name="Yu Q."/>
            <person name="Zembek L."/>
            <person name="Zhong D."/>
            <person name="Zimmer A."/>
            <person name="Zwirko Z."/>
            <person name="Jaffe D.B."/>
            <person name="Alvarez P."/>
            <person name="Brockman W."/>
            <person name="Butler J."/>
            <person name="Chin C."/>
            <person name="Gnerre S."/>
            <person name="Grabherr M."/>
            <person name="Kleber M."/>
            <person name="Mauceli E."/>
            <person name="MacCallum I."/>
        </authorList>
    </citation>
    <scope>NUCLEOTIDE SEQUENCE [LARGE SCALE GENOMIC DNA]</scope>
    <source>
        <strain evidence="10">Tucson 15010-1051.87</strain>
    </source>
</reference>
<dbReference type="Pfam" id="PF00400">
    <property type="entry name" value="WD40"/>
    <property type="match status" value="3"/>
</dbReference>
<feature type="compositionally biased region" description="Acidic residues" evidence="7">
    <location>
        <begin position="118"/>
        <end position="139"/>
    </location>
</feature>
<keyword evidence="3" id="KW-0677">Repeat</keyword>
<feature type="region of interest" description="Disordered" evidence="7">
    <location>
        <begin position="118"/>
        <end position="150"/>
    </location>
</feature>
<keyword evidence="2 6" id="KW-0853">WD repeat</keyword>
<dbReference type="InterPro" id="IPR051972">
    <property type="entry name" value="Glutamate-rich_WD_repeat"/>
</dbReference>
<evidence type="ECO:0000256" key="6">
    <source>
        <dbReference type="PROSITE-ProRule" id="PRU00221"/>
    </source>
</evidence>
<dbReference type="InterPro" id="IPR022052">
    <property type="entry name" value="Histone-bd_RBBP4-like_N"/>
</dbReference>
<comment type="subcellular location">
    <subcellularLocation>
        <location evidence="1">Nucleus</location>
    </subcellularLocation>
</comment>
<dbReference type="OrthoDB" id="2161379at2759"/>
<feature type="repeat" description="WD" evidence="6">
    <location>
        <begin position="425"/>
        <end position="466"/>
    </location>
</feature>
<evidence type="ECO:0000256" key="1">
    <source>
        <dbReference type="ARBA" id="ARBA00004123"/>
    </source>
</evidence>
<dbReference type="HOGENOM" id="CLU_025272_1_1_1"/>
<dbReference type="InterPro" id="IPR019775">
    <property type="entry name" value="WD40_repeat_CS"/>
</dbReference>
<feature type="domain" description="Histone-binding protein RBBP4-like N-terminal" evidence="8">
    <location>
        <begin position="160"/>
        <end position="228"/>
    </location>
</feature>
<dbReference type="PANTHER" id="PTHR45903:SF1">
    <property type="entry name" value="GLUTAMATE-RICH WD REPEAT-CONTAINING PROTEIN 1"/>
    <property type="match status" value="1"/>
</dbReference>
<dbReference type="SMART" id="SM00320">
    <property type="entry name" value="WD40"/>
    <property type="match status" value="5"/>
</dbReference>
<dbReference type="AlphaFoldDB" id="B4LNM8"/>
<name>B4LNM8_DROVI</name>
<dbReference type="FunCoup" id="B4LNM8">
    <property type="interactions" value="1201"/>
</dbReference>
<gene>
    <name evidence="9" type="primary">Dvir\GJ22462</name>
    <name evidence="9" type="ORF">Dvir_GJ22462</name>
</gene>
<evidence type="ECO:0000256" key="2">
    <source>
        <dbReference type="ARBA" id="ARBA00022574"/>
    </source>
</evidence>
<evidence type="ECO:0000256" key="5">
    <source>
        <dbReference type="ARBA" id="ARBA00040876"/>
    </source>
</evidence>
<dbReference type="PANTHER" id="PTHR45903">
    <property type="entry name" value="GLUTAMATE-RICH WD REPEAT-CONTAINING PROTEIN 1"/>
    <property type="match status" value="1"/>
</dbReference>
<dbReference type="PROSITE" id="PS00678">
    <property type="entry name" value="WD_REPEATS_1"/>
    <property type="match status" value="2"/>
</dbReference>
<keyword evidence="10" id="KW-1185">Reference proteome</keyword>
<dbReference type="EMBL" id="CH940648">
    <property type="protein sequence ID" value="EDW62208.2"/>
    <property type="molecule type" value="Genomic_DNA"/>
</dbReference>
<dbReference type="Proteomes" id="UP000008792">
    <property type="component" value="Unassembled WGS sequence"/>
</dbReference>
<dbReference type="GO" id="GO:0042254">
    <property type="term" value="P:ribosome biogenesis"/>
    <property type="evidence" value="ECO:0007669"/>
    <property type="project" value="TreeGrafter"/>
</dbReference>
<protein>
    <recommendedName>
        <fullName evidence="5">Glutamate-rich WD repeat-containing protein 1</fullName>
    </recommendedName>
</protein>
<dbReference type="InterPro" id="IPR015943">
    <property type="entry name" value="WD40/YVTN_repeat-like_dom_sf"/>
</dbReference>
<dbReference type="KEGG" id="dvi:6625533"/>